<dbReference type="STRING" id="1227456.C450_19236"/>
<proteinExistence type="predicted"/>
<dbReference type="InterPro" id="IPR014710">
    <property type="entry name" value="RmlC-like_jellyroll"/>
</dbReference>
<dbReference type="Pfam" id="PF07883">
    <property type="entry name" value="Cupin_2"/>
    <property type="match status" value="1"/>
</dbReference>
<sequence length="110" mass="12057">MTATTPPESTTKPEITRLDTLEKTPHAEVFDHHTPRTVRLMLDAGQQMPPHRHPGTDIVLHVLTGELDLVLDEDTYALAPGDLIRFSGECEISPCAIEDSVAVVVFSPSE</sequence>
<evidence type="ECO:0000259" key="1">
    <source>
        <dbReference type="Pfam" id="PF07883"/>
    </source>
</evidence>
<dbReference type="SUPFAM" id="SSF51182">
    <property type="entry name" value="RmlC-like cupins"/>
    <property type="match status" value="1"/>
</dbReference>
<dbReference type="OrthoDB" id="199885at2157"/>
<feature type="domain" description="Cupin type-2" evidence="1">
    <location>
        <begin position="41"/>
        <end position="87"/>
    </location>
</feature>
<gene>
    <name evidence="2" type="ORF">C450_19236</name>
</gene>
<protein>
    <recommendedName>
        <fullName evidence="1">Cupin type-2 domain-containing protein</fullName>
    </recommendedName>
</protein>
<dbReference type="InterPro" id="IPR011051">
    <property type="entry name" value="RmlC_Cupin_sf"/>
</dbReference>
<dbReference type="RefSeq" id="WP_005046290.1">
    <property type="nucleotide sequence ID" value="NZ_AOME01000088.1"/>
</dbReference>
<name>M0MVY5_9EURY</name>
<reference evidence="2 3" key="1">
    <citation type="journal article" date="2014" name="PLoS Genet.">
        <title>Phylogenetically driven sequencing of extremely halophilic archaea reveals strategies for static and dynamic osmo-response.</title>
        <authorList>
            <person name="Becker E.A."/>
            <person name="Seitzer P.M."/>
            <person name="Tritt A."/>
            <person name="Larsen D."/>
            <person name="Krusor M."/>
            <person name="Yao A.I."/>
            <person name="Wu D."/>
            <person name="Madern D."/>
            <person name="Eisen J.A."/>
            <person name="Darling A.E."/>
            <person name="Facciotti M.T."/>
        </authorList>
    </citation>
    <scope>NUCLEOTIDE SEQUENCE [LARGE SCALE GENOMIC DNA]</scope>
    <source>
        <strain evidence="2 3">DSM 8989</strain>
    </source>
</reference>
<evidence type="ECO:0000313" key="2">
    <source>
        <dbReference type="EMBL" id="EMA48585.1"/>
    </source>
</evidence>
<dbReference type="PATRIC" id="fig|1227456.3.peg.3905"/>
<comment type="caution">
    <text evidence="2">The sequence shown here is derived from an EMBL/GenBank/DDBJ whole genome shotgun (WGS) entry which is preliminary data.</text>
</comment>
<evidence type="ECO:0000313" key="3">
    <source>
        <dbReference type="Proteomes" id="UP000011625"/>
    </source>
</evidence>
<accession>M0MVY5</accession>
<dbReference type="EMBL" id="AOME01000088">
    <property type="protein sequence ID" value="EMA48585.1"/>
    <property type="molecule type" value="Genomic_DNA"/>
</dbReference>
<organism evidence="2 3">
    <name type="scientific">Halococcus salifodinae DSM 8989</name>
    <dbReference type="NCBI Taxonomy" id="1227456"/>
    <lineage>
        <taxon>Archaea</taxon>
        <taxon>Methanobacteriati</taxon>
        <taxon>Methanobacteriota</taxon>
        <taxon>Stenosarchaea group</taxon>
        <taxon>Halobacteria</taxon>
        <taxon>Halobacteriales</taxon>
        <taxon>Halococcaceae</taxon>
        <taxon>Halococcus</taxon>
    </lineage>
</organism>
<dbReference type="InterPro" id="IPR013096">
    <property type="entry name" value="Cupin_2"/>
</dbReference>
<dbReference type="AlphaFoldDB" id="M0MVY5"/>
<keyword evidence="3" id="KW-1185">Reference proteome</keyword>
<dbReference type="Proteomes" id="UP000011625">
    <property type="component" value="Unassembled WGS sequence"/>
</dbReference>
<dbReference type="Gene3D" id="2.60.120.10">
    <property type="entry name" value="Jelly Rolls"/>
    <property type="match status" value="1"/>
</dbReference>